<gene>
    <name evidence="2" type="ORF">TPAR_01898</name>
</gene>
<dbReference type="Gene3D" id="1.10.510.10">
    <property type="entry name" value="Transferase(Phosphotransferase) domain 1"/>
    <property type="match status" value="1"/>
</dbReference>
<keyword evidence="3" id="KW-1185">Reference proteome</keyword>
<feature type="domain" description="Protein kinase" evidence="1">
    <location>
        <begin position="1"/>
        <end position="226"/>
    </location>
</feature>
<accession>A0A2S4L629</accession>
<sequence length="226" mass="25062">MNSDRDDLARVRLQVYPSSGALATELPRKTTESYTYGDAVASFEAGAHLLNEAAVCEVLKKHPHPNVIRYFGCVVEDGRIKGLCFVKYQMTLLQRVRDSRPLDVDRCLQGIEERVNHLHGLGLIHNDLNPSNIMMDGDNQSSSTDSCKSEGTRLGPRQVQLDGRLVTLFTQSVRTMSMRCQGYGSFWFNSNVVMRDLHCTPRHQLALSRESAQAAASATPPAPAQS</sequence>
<dbReference type="GO" id="GO:0005524">
    <property type="term" value="F:ATP binding"/>
    <property type="evidence" value="ECO:0007669"/>
    <property type="project" value="InterPro"/>
</dbReference>
<dbReference type="PROSITE" id="PS50011">
    <property type="entry name" value="PROTEIN_KINASE_DOM"/>
    <property type="match status" value="1"/>
</dbReference>
<dbReference type="SUPFAM" id="SSF56112">
    <property type="entry name" value="Protein kinase-like (PK-like)"/>
    <property type="match status" value="1"/>
</dbReference>
<evidence type="ECO:0000313" key="2">
    <source>
        <dbReference type="EMBL" id="POR37904.1"/>
    </source>
</evidence>
<dbReference type="InterPro" id="IPR000719">
    <property type="entry name" value="Prot_kinase_dom"/>
</dbReference>
<reference evidence="2 3" key="1">
    <citation type="submission" date="2018-01" db="EMBL/GenBank/DDBJ databases">
        <title>Harnessing the power of phylogenomics to disentangle the directionality and signatures of interkingdom host jumping in the parasitic fungal genus Tolypocladium.</title>
        <authorList>
            <person name="Quandt C.A."/>
            <person name="Patterson W."/>
            <person name="Spatafora J.W."/>
        </authorList>
    </citation>
    <scope>NUCLEOTIDE SEQUENCE [LARGE SCALE GENOMIC DNA]</scope>
    <source>
        <strain evidence="2 3">NRBC 100945</strain>
    </source>
</reference>
<evidence type="ECO:0000259" key="1">
    <source>
        <dbReference type="PROSITE" id="PS50011"/>
    </source>
</evidence>
<protein>
    <recommendedName>
        <fullName evidence="1">Protein kinase domain-containing protein</fullName>
    </recommendedName>
</protein>
<comment type="caution">
    <text evidence="2">The sequence shown here is derived from an EMBL/GenBank/DDBJ whole genome shotgun (WGS) entry which is preliminary data.</text>
</comment>
<evidence type="ECO:0000313" key="3">
    <source>
        <dbReference type="Proteomes" id="UP000237481"/>
    </source>
</evidence>
<dbReference type="EMBL" id="PKSG01000192">
    <property type="protein sequence ID" value="POR37904.1"/>
    <property type="molecule type" value="Genomic_DNA"/>
</dbReference>
<organism evidence="2 3">
    <name type="scientific">Tolypocladium paradoxum</name>
    <dbReference type="NCBI Taxonomy" id="94208"/>
    <lineage>
        <taxon>Eukaryota</taxon>
        <taxon>Fungi</taxon>
        <taxon>Dikarya</taxon>
        <taxon>Ascomycota</taxon>
        <taxon>Pezizomycotina</taxon>
        <taxon>Sordariomycetes</taxon>
        <taxon>Hypocreomycetidae</taxon>
        <taxon>Hypocreales</taxon>
        <taxon>Ophiocordycipitaceae</taxon>
        <taxon>Tolypocladium</taxon>
    </lineage>
</organism>
<name>A0A2S4L629_9HYPO</name>
<dbReference type="OrthoDB" id="4062651at2759"/>
<dbReference type="AlphaFoldDB" id="A0A2S4L629"/>
<dbReference type="Pfam" id="PF00069">
    <property type="entry name" value="Pkinase"/>
    <property type="match status" value="1"/>
</dbReference>
<dbReference type="InterPro" id="IPR011009">
    <property type="entry name" value="Kinase-like_dom_sf"/>
</dbReference>
<dbReference type="Proteomes" id="UP000237481">
    <property type="component" value="Unassembled WGS sequence"/>
</dbReference>
<dbReference type="STRING" id="94208.A0A2S4L629"/>
<dbReference type="GO" id="GO:0004672">
    <property type="term" value="F:protein kinase activity"/>
    <property type="evidence" value="ECO:0007669"/>
    <property type="project" value="InterPro"/>
</dbReference>
<proteinExistence type="predicted"/>